<dbReference type="AlphaFoldDB" id="A0A848GUL4"/>
<dbReference type="PROSITE" id="PS51257">
    <property type="entry name" value="PROKAR_LIPOPROTEIN"/>
    <property type="match status" value="1"/>
</dbReference>
<evidence type="ECO:0000313" key="3">
    <source>
        <dbReference type="Proteomes" id="UP000583266"/>
    </source>
</evidence>
<reference evidence="2 3" key="1">
    <citation type="submission" date="2020-04" db="EMBL/GenBank/DDBJ databases">
        <title>Chitinophaga sp. G-6-1-13 sp. nov., isolated from soil.</title>
        <authorList>
            <person name="Dahal R.H."/>
            <person name="Chaudhary D.K."/>
        </authorList>
    </citation>
    <scope>NUCLEOTIDE SEQUENCE [LARGE SCALE GENOMIC DNA]</scope>
    <source>
        <strain evidence="2 3">G-6-1-13</strain>
    </source>
</reference>
<dbReference type="Pfam" id="PF12680">
    <property type="entry name" value="SnoaL_2"/>
    <property type="match status" value="1"/>
</dbReference>
<dbReference type="InterPro" id="IPR032710">
    <property type="entry name" value="NTF2-like_dom_sf"/>
</dbReference>
<dbReference type="InterPro" id="IPR037401">
    <property type="entry name" value="SnoaL-like"/>
</dbReference>
<sequence>MKTYCTLLSLFLVAACVQPGGKISLSNPHVQVVKEMFTAFNEHDWQKMAACYADTALFLDPEYGPEMVKLTRSQLAKKYQDLHQLFPDVQDEIKEIYGDKNHIVVEFVSSATGPDGKKWQLPICVVFTVENGRIIQDCTYYDNQSSN</sequence>
<evidence type="ECO:0000313" key="2">
    <source>
        <dbReference type="EMBL" id="NML39408.1"/>
    </source>
</evidence>
<comment type="caution">
    <text evidence="2">The sequence shown here is derived from an EMBL/GenBank/DDBJ whole genome shotgun (WGS) entry which is preliminary data.</text>
</comment>
<accession>A0A848GUL4</accession>
<dbReference type="Proteomes" id="UP000583266">
    <property type="component" value="Unassembled WGS sequence"/>
</dbReference>
<dbReference type="EMBL" id="JABBGC010000002">
    <property type="protein sequence ID" value="NML39408.1"/>
    <property type="molecule type" value="Genomic_DNA"/>
</dbReference>
<proteinExistence type="predicted"/>
<dbReference type="Gene3D" id="3.10.450.50">
    <property type="match status" value="1"/>
</dbReference>
<feature type="domain" description="SnoaL-like" evidence="1">
    <location>
        <begin position="33"/>
        <end position="135"/>
    </location>
</feature>
<protein>
    <submittedName>
        <fullName evidence="2">Nuclear transport factor 2 family protein</fullName>
    </submittedName>
</protein>
<organism evidence="2 3">
    <name type="scientific">Chitinophaga fulva</name>
    <dbReference type="NCBI Taxonomy" id="2728842"/>
    <lineage>
        <taxon>Bacteria</taxon>
        <taxon>Pseudomonadati</taxon>
        <taxon>Bacteroidota</taxon>
        <taxon>Chitinophagia</taxon>
        <taxon>Chitinophagales</taxon>
        <taxon>Chitinophagaceae</taxon>
        <taxon>Chitinophaga</taxon>
    </lineage>
</organism>
<gene>
    <name evidence="2" type="ORF">HHL17_19565</name>
</gene>
<dbReference type="RefSeq" id="WP_169226490.1">
    <property type="nucleotide sequence ID" value="NZ_JABBGC010000002.1"/>
</dbReference>
<dbReference type="SUPFAM" id="SSF54427">
    <property type="entry name" value="NTF2-like"/>
    <property type="match status" value="1"/>
</dbReference>
<keyword evidence="3" id="KW-1185">Reference proteome</keyword>
<evidence type="ECO:0000259" key="1">
    <source>
        <dbReference type="Pfam" id="PF12680"/>
    </source>
</evidence>
<name>A0A848GUL4_9BACT</name>
<dbReference type="CDD" id="cd00531">
    <property type="entry name" value="NTF2_like"/>
    <property type="match status" value="1"/>
</dbReference>